<evidence type="ECO:0000313" key="5">
    <source>
        <dbReference type="Proteomes" id="UP001465153"/>
    </source>
</evidence>
<proteinExistence type="predicted"/>
<name>A0ABQ0ACA4_9GAMM</name>
<dbReference type="SUPFAM" id="SSF46689">
    <property type="entry name" value="Homeodomain-like"/>
    <property type="match status" value="2"/>
</dbReference>
<dbReference type="PANTHER" id="PTHR43436:SF1">
    <property type="entry name" value="TRANSCRIPTIONAL REGULATORY PROTEIN"/>
    <property type="match status" value="1"/>
</dbReference>
<evidence type="ECO:0000313" key="4">
    <source>
        <dbReference type="EMBL" id="GAA6169269.1"/>
    </source>
</evidence>
<dbReference type="Pfam" id="PF12833">
    <property type="entry name" value="HTH_18"/>
    <property type="match status" value="1"/>
</dbReference>
<sequence>MLESLKQLNQTIAGYKGEDGVTPTFIDGVGVYKTTQIQSKSPVLYEPFICLITQGEKACHVGDTSFNYKAGDFFINFLPLPVGTQVVEASVEKPLLSAALYINLVRLANMVLKIEHLESESLPKIPRESSCVVVGKADPPLVQTFNKLMKVGANEMESAILGDSIIDEIYYRILTGEYGYTLRMLLNQYGQIQPISKVISFIHSNMDRTIQIEELASIANMSKTTFFNAFKKLMHVPPMQYVKSYKLQKAQILLKQGMQANEASFHVGYNSFPQFSREYKRFFGYSPSQTRA</sequence>
<dbReference type="Pfam" id="PF06719">
    <property type="entry name" value="AraC_N"/>
    <property type="match status" value="1"/>
</dbReference>
<dbReference type="EMBL" id="BAABWN010000010">
    <property type="protein sequence ID" value="GAA6169269.1"/>
    <property type="molecule type" value="Genomic_DNA"/>
</dbReference>
<evidence type="ECO:0000259" key="3">
    <source>
        <dbReference type="PROSITE" id="PS01124"/>
    </source>
</evidence>
<keyword evidence="1" id="KW-0805">Transcription regulation</keyword>
<dbReference type="PROSITE" id="PS01124">
    <property type="entry name" value="HTH_ARAC_FAMILY_2"/>
    <property type="match status" value="1"/>
</dbReference>
<feature type="domain" description="HTH araC/xylS-type" evidence="3">
    <location>
        <begin position="196"/>
        <end position="292"/>
    </location>
</feature>
<dbReference type="PANTHER" id="PTHR43436">
    <property type="entry name" value="ARAC-FAMILY TRANSCRIPTIONAL REGULATOR"/>
    <property type="match status" value="1"/>
</dbReference>
<keyword evidence="2" id="KW-0804">Transcription</keyword>
<evidence type="ECO:0000256" key="1">
    <source>
        <dbReference type="ARBA" id="ARBA00023015"/>
    </source>
</evidence>
<keyword evidence="5" id="KW-1185">Reference proteome</keyword>
<comment type="caution">
    <text evidence="4">The sequence shown here is derived from an EMBL/GenBank/DDBJ whole genome shotgun (WGS) entry which is preliminary data.</text>
</comment>
<protein>
    <submittedName>
        <fullName evidence="4">AraC family transcriptional regulator</fullName>
    </submittedName>
</protein>
<reference evidence="4 5" key="1">
    <citation type="submission" date="2024-04" db="EMBL/GenBank/DDBJ databases">
        <title>Draft genome sequence of Sessilibacter corallicola NBRC 116591.</title>
        <authorList>
            <person name="Miyakawa T."/>
            <person name="Kusuya Y."/>
            <person name="Miura T."/>
        </authorList>
    </citation>
    <scope>NUCLEOTIDE SEQUENCE [LARGE SCALE GENOMIC DNA]</scope>
    <source>
        <strain evidence="4 5">KU-00831-HH</strain>
    </source>
</reference>
<dbReference type="InterPro" id="IPR018060">
    <property type="entry name" value="HTH_AraC"/>
</dbReference>
<evidence type="ECO:0000256" key="2">
    <source>
        <dbReference type="ARBA" id="ARBA00023163"/>
    </source>
</evidence>
<dbReference type="InterPro" id="IPR009594">
    <property type="entry name" value="Tscrpt_reg_HTH_AraC_N"/>
</dbReference>
<dbReference type="Proteomes" id="UP001465153">
    <property type="component" value="Unassembled WGS sequence"/>
</dbReference>
<organism evidence="4 5">
    <name type="scientific">Sessilibacter corallicola</name>
    <dbReference type="NCBI Taxonomy" id="2904075"/>
    <lineage>
        <taxon>Bacteria</taxon>
        <taxon>Pseudomonadati</taxon>
        <taxon>Pseudomonadota</taxon>
        <taxon>Gammaproteobacteria</taxon>
        <taxon>Cellvibrionales</taxon>
        <taxon>Cellvibrionaceae</taxon>
        <taxon>Sessilibacter</taxon>
    </lineage>
</organism>
<dbReference type="SMART" id="SM00342">
    <property type="entry name" value="HTH_ARAC"/>
    <property type="match status" value="1"/>
</dbReference>
<dbReference type="InterPro" id="IPR009057">
    <property type="entry name" value="Homeodomain-like_sf"/>
</dbReference>
<dbReference type="Gene3D" id="1.10.10.60">
    <property type="entry name" value="Homeodomain-like"/>
    <property type="match status" value="1"/>
</dbReference>
<gene>
    <name evidence="4" type="ORF">NBRC116591_30800</name>
</gene>
<accession>A0ABQ0ACA4</accession>
<dbReference type="RefSeq" id="WP_353303824.1">
    <property type="nucleotide sequence ID" value="NZ_BAABWN010000010.1"/>
</dbReference>